<dbReference type="EMBL" id="WOCE01000020">
    <property type="protein sequence ID" value="KAE9590658.1"/>
    <property type="molecule type" value="Genomic_DNA"/>
</dbReference>
<comment type="caution">
    <text evidence="2">The sequence shown here is derived from an EMBL/GenBank/DDBJ whole genome shotgun (WGS) entry which is preliminary data.</text>
</comment>
<protein>
    <recommendedName>
        <fullName evidence="1">VAL1-3 N-terminal zinc finger domain-containing protein</fullName>
    </recommendedName>
</protein>
<dbReference type="InterPro" id="IPR057743">
    <property type="entry name" value="Zfn_VAL1-3_N"/>
</dbReference>
<name>A0A6A4NVJ8_LUPAL</name>
<dbReference type="PANTHER" id="PTHR46245:SF19">
    <property type="entry name" value="TF-B3 DOMAIN-CONTAINING PROTEIN"/>
    <property type="match status" value="1"/>
</dbReference>
<organism evidence="2 3">
    <name type="scientific">Lupinus albus</name>
    <name type="common">White lupine</name>
    <name type="synonym">Lupinus termis</name>
    <dbReference type="NCBI Taxonomy" id="3870"/>
    <lineage>
        <taxon>Eukaryota</taxon>
        <taxon>Viridiplantae</taxon>
        <taxon>Streptophyta</taxon>
        <taxon>Embryophyta</taxon>
        <taxon>Tracheophyta</taxon>
        <taxon>Spermatophyta</taxon>
        <taxon>Magnoliopsida</taxon>
        <taxon>eudicotyledons</taxon>
        <taxon>Gunneridae</taxon>
        <taxon>Pentapetalae</taxon>
        <taxon>rosids</taxon>
        <taxon>fabids</taxon>
        <taxon>Fabales</taxon>
        <taxon>Fabaceae</taxon>
        <taxon>Papilionoideae</taxon>
        <taxon>50 kb inversion clade</taxon>
        <taxon>genistoids sensu lato</taxon>
        <taxon>core genistoids</taxon>
        <taxon>Genisteae</taxon>
        <taxon>Lupinus</taxon>
    </lineage>
</organism>
<dbReference type="Proteomes" id="UP000447434">
    <property type="component" value="Chromosome 20"/>
</dbReference>
<feature type="domain" description="VAL1-3 N-terminal zinc finger" evidence="1">
    <location>
        <begin position="66"/>
        <end position="110"/>
    </location>
</feature>
<keyword evidence="3" id="KW-1185">Reference proteome</keyword>
<accession>A0A6A4NVJ8</accession>
<evidence type="ECO:0000259" key="1">
    <source>
        <dbReference type="Pfam" id="PF25813"/>
    </source>
</evidence>
<reference evidence="3" key="1">
    <citation type="journal article" date="2020" name="Nat. Commun.">
        <title>Genome sequence of the cluster root forming white lupin.</title>
        <authorList>
            <person name="Hufnagel B."/>
            <person name="Marques A."/>
            <person name="Soriano A."/>
            <person name="Marques L."/>
            <person name="Divol F."/>
            <person name="Doumas P."/>
            <person name="Sallet E."/>
            <person name="Mancinotti D."/>
            <person name="Carrere S."/>
            <person name="Marande W."/>
            <person name="Arribat S."/>
            <person name="Keller J."/>
            <person name="Huneau C."/>
            <person name="Blein T."/>
            <person name="Aime D."/>
            <person name="Laguerre M."/>
            <person name="Taylor J."/>
            <person name="Schubert V."/>
            <person name="Nelson M."/>
            <person name="Geu-Flores F."/>
            <person name="Crespi M."/>
            <person name="Gallardo-Guerrero K."/>
            <person name="Delaux P.-M."/>
            <person name="Salse J."/>
            <person name="Berges H."/>
            <person name="Guyot R."/>
            <person name="Gouzy J."/>
            <person name="Peret B."/>
        </authorList>
    </citation>
    <scope>NUCLEOTIDE SEQUENCE [LARGE SCALE GENOMIC DNA]</scope>
    <source>
        <strain evidence="3">cv. Amiga</strain>
    </source>
</reference>
<dbReference type="AlphaFoldDB" id="A0A6A4NVJ8"/>
<dbReference type="PANTHER" id="PTHR46245">
    <property type="entry name" value="B3 DOMAIN-CONTAINING PROTEIN OS07G0563300"/>
    <property type="match status" value="1"/>
</dbReference>
<sequence>MDSIYSSSSSSSKGKNIITDALSNCFYCKSETTTIKNGWQLYGGDLALLCESCCSAYEDGSFCSRFHKRENGWRDCALCGKMLHCGCIISLKDIVLMDFGGICCMDCGNKYLIRVRI</sequence>
<dbReference type="OrthoDB" id="1426138at2759"/>
<dbReference type="Pfam" id="PF25813">
    <property type="entry name" value="zf_VAL1_N"/>
    <property type="match status" value="1"/>
</dbReference>
<evidence type="ECO:0000313" key="3">
    <source>
        <dbReference type="Proteomes" id="UP000447434"/>
    </source>
</evidence>
<gene>
    <name evidence="2" type="ORF">Lalb_Chr20g0110001</name>
</gene>
<evidence type="ECO:0000313" key="2">
    <source>
        <dbReference type="EMBL" id="KAE9590658.1"/>
    </source>
</evidence>
<proteinExistence type="predicted"/>